<evidence type="ECO:0000313" key="5">
    <source>
        <dbReference type="Proteomes" id="UP001357485"/>
    </source>
</evidence>
<keyword evidence="2" id="KW-0812">Transmembrane</keyword>
<evidence type="ECO:0000256" key="1">
    <source>
        <dbReference type="ARBA" id="ARBA00004141"/>
    </source>
</evidence>
<accession>A0ABR0KU65</accession>
<keyword evidence="2" id="KW-1133">Transmembrane helix</keyword>
<feature type="transmembrane region" description="Helical" evidence="2">
    <location>
        <begin position="295"/>
        <end position="325"/>
    </location>
</feature>
<feature type="transmembrane region" description="Helical" evidence="2">
    <location>
        <begin position="194"/>
        <end position="214"/>
    </location>
</feature>
<keyword evidence="5" id="KW-1185">Reference proteome</keyword>
<comment type="subcellular location">
    <subcellularLocation>
        <location evidence="1">Membrane</location>
        <topology evidence="1">Multi-pass membrane protein</topology>
    </subcellularLocation>
</comment>
<feature type="transmembrane region" description="Helical" evidence="2">
    <location>
        <begin position="38"/>
        <end position="56"/>
    </location>
</feature>
<feature type="transmembrane region" description="Helical" evidence="2">
    <location>
        <begin position="12"/>
        <end position="32"/>
    </location>
</feature>
<keyword evidence="2" id="KW-0472">Membrane</keyword>
<dbReference type="InterPro" id="IPR036259">
    <property type="entry name" value="MFS_trans_sf"/>
</dbReference>
<feature type="transmembrane region" description="Helical" evidence="2">
    <location>
        <begin position="346"/>
        <end position="368"/>
    </location>
</feature>
<name>A0ABR0KU65_9PEZI</name>
<sequence>MFPTPIRATAHGFSAAVGELGALTAAILYNYISTQMKFYVVPWFGLVGAVLTSVFLPDTTGLDLKEQERRWSYIRTRREQDHHGVAIHSWHLSLWERYRGIGKNCDAELDYQQKVEEMRSDWEASQMRKVAEKEGSMDGFADDDKFFSDVSTCFFSLPTSQHPSPNMLDNELALHGTSALWLSRAFAPLHDGSICLLLTLVCLYSLLVTSYTVASLAGRMRRFHAALWTCESDADAASPAFWVRQNKLPLRALCAASLACQTGSMAVALADACIAATALSSERGARWTAPFVADVAALCAFLTLLFLAAFVLVPALQLAAAVLVLRKTFPASAAADAAADPRLPRLRIASAALYHAWAVACFVAVAMWPPARHATVRFFVFEAAWGSSLLWGHVARRLCFYLPAGRRVEGAGLAFWGPEKKDARLGGEQWAGAARGRVDEAEVGLLAAKKESF</sequence>
<evidence type="ECO:0000313" key="4">
    <source>
        <dbReference type="EMBL" id="KAK5131039.1"/>
    </source>
</evidence>
<evidence type="ECO:0000259" key="3">
    <source>
        <dbReference type="PROSITE" id="PS50850"/>
    </source>
</evidence>
<dbReference type="InterPro" id="IPR020846">
    <property type="entry name" value="MFS_dom"/>
</dbReference>
<gene>
    <name evidence="4" type="ORF">LTR16_001087</name>
</gene>
<reference evidence="4 5" key="1">
    <citation type="submission" date="2023-08" db="EMBL/GenBank/DDBJ databases">
        <title>Black Yeasts Isolated from many extreme environments.</title>
        <authorList>
            <person name="Coleine C."/>
            <person name="Stajich J.E."/>
            <person name="Selbmann L."/>
        </authorList>
    </citation>
    <scope>NUCLEOTIDE SEQUENCE [LARGE SCALE GENOMIC DNA]</scope>
    <source>
        <strain evidence="4 5">CCFEE 536</strain>
    </source>
</reference>
<dbReference type="Gene3D" id="1.20.1250.20">
    <property type="entry name" value="MFS general substrate transporter like domains"/>
    <property type="match status" value="1"/>
</dbReference>
<dbReference type="PROSITE" id="PS50850">
    <property type="entry name" value="MFS"/>
    <property type="match status" value="1"/>
</dbReference>
<dbReference type="Proteomes" id="UP001357485">
    <property type="component" value="Unassembled WGS sequence"/>
</dbReference>
<proteinExistence type="predicted"/>
<feature type="domain" description="Major facilitator superfamily (MFS) profile" evidence="3">
    <location>
        <begin position="1"/>
        <end position="60"/>
    </location>
</feature>
<protein>
    <recommendedName>
        <fullName evidence="3">Major facilitator superfamily (MFS) profile domain-containing protein</fullName>
    </recommendedName>
</protein>
<evidence type="ECO:0000256" key="2">
    <source>
        <dbReference type="SAM" id="Phobius"/>
    </source>
</evidence>
<comment type="caution">
    <text evidence="4">The sequence shown here is derived from an EMBL/GenBank/DDBJ whole genome shotgun (WGS) entry which is preliminary data.</text>
</comment>
<dbReference type="EMBL" id="JAVRRA010024665">
    <property type="protein sequence ID" value="KAK5131039.1"/>
    <property type="molecule type" value="Genomic_DNA"/>
</dbReference>
<dbReference type="SUPFAM" id="SSF103473">
    <property type="entry name" value="MFS general substrate transporter"/>
    <property type="match status" value="1"/>
</dbReference>
<organism evidence="4 5">
    <name type="scientific">Cryomyces antarcticus</name>
    <dbReference type="NCBI Taxonomy" id="329879"/>
    <lineage>
        <taxon>Eukaryota</taxon>
        <taxon>Fungi</taxon>
        <taxon>Dikarya</taxon>
        <taxon>Ascomycota</taxon>
        <taxon>Pezizomycotina</taxon>
        <taxon>Dothideomycetes</taxon>
        <taxon>Dothideomycetes incertae sedis</taxon>
        <taxon>Cryomyces</taxon>
    </lineage>
</organism>